<accession>A0A076EU82</accession>
<name>A0A076EU82_RHOOP</name>
<gene>
    <name evidence="6" type="ORF">EP51_30785</name>
</gene>
<dbReference type="PANTHER" id="PTHR46847:SF1">
    <property type="entry name" value="D-ALLOSE-BINDING PERIPLASMIC PROTEIN-RELATED"/>
    <property type="match status" value="1"/>
</dbReference>
<reference evidence="6 7" key="1">
    <citation type="submission" date="2014-07" db="EMBL/GenBank/DDBJ databases">
        <title>Genome Sequence of Rhodococcus opacus Strain R7, a Biodegrader of Mono- and Polycyclic Aromatic Hydrocarbons.</title>
        <authorList>
            <person name="Di Gennaro P."/>
            <person name="Zampolli J."/>
            <person name="Presti I."/>
            <person name="Cappelletti M."/>
            <person name="D'Ursi P."/>
            <person name="Orro A."/>
            <person name="Mezzelani A."/>
            <person name="Milanesi L."/>
        </authorList>
    </citation>
    <scope>NUCLEOTIDE SEQUENCE [LARGE SCALE GENOMIC DNA]</scope>
    <source>
        <strain evidence="6 7">R7</strain>
    </source>
</reference>
<feature type="chain" id="PRO_5001711991" evidence="4">
    <location>
        <begin position="31"/>
        <end position="369"/>
    </location>
</feature>
<evidence type="ECO:0000256" key="2">
    <source>
        <dbReference type="ARBA" id="ARBA00007639"/>
    </source>
</evidence>
<dbReference type="AlphaFoldDB" id="A0A076EU82"/>
<dbReference type="Pfam" id="PF13407">
    <property type="entry name" value="Peripla_BP_4"/>
    <property type="match status" value="1"/>
</dbReference>
<dbReference type="SUPFAM" id="SSF53822">
    <property type="entry name" value="Periplasmic binding protein-like I"/>
    <property type="match status" value="1"/>
</dbReference>
<evidence type="ECO:0000256" key="1">
    <source>
        <dbReference type="ARBA" id="ARBA00004196"/>
    </source>
</evidence>
<dbReference type="Proteomes" id="UP000028488">
    <property type="component" value="Chromosome"/>
</dbReference>
<dbReference type="Gene3D" id="3.40.50.2300">
    <property type="match status" value="2"/>
</dbReference>
<organism evidence="6 7">
    <name type="scientific">Rhodococcus opacus</name>
    <name type="common">Nocardia opaca</name>
    <dbReference type="NCBI Taxonomy" id="37919"/>
    <lineage>
        <taxon>Bacteria</taxon>
        <taxon>Bacillati</taxon>
        <taxon>Actinomycetota</taxon>
        <taxon>Actinomycetes</taxon>
        <taxon>Mycobacteriales</taxon>
        <taxon>Nocardiaceae</taxon>
        <taxon>Rhodococcus</taxon>
    </lineage>
</organism>
<protein>
    <submittedName>
        <fullName evidence="6">ABC transporter substrate-binding protein</fullName>
    </submittedName>
</protein>
<comment type="subcellular location">
    <subcellularLocation>
        <location evidence="1">Cell envelope</location>
    </subcellularLocation>
</comment>
<evidence type="ECO:0000259" key="5">
    <source>
        <dbReference type="Pfam" id="PF13407"/>
    </source>
</evidence>
<dbReference type="InterPro" id="IPR028082">
    <property type="entry name" value="Peripla_BP_I"/>
</dbReference>
<dbReference type="CDD" id="cd01536">
    <property type="entry name" value="PBP1_ABC_sugar_binding-like"/>
    <property type="match status" value="1"/>
</dbReference>
<keyword evidence="3 4" id="KW-0732">Signal</keyword>
<dbReference type="eggNOG" id="COG1879">
    <property type="taxonomic scope" value="Bacteria"/>
</dbReference>
<dbReference type="PANTHER" id="PTHR46847">
    <property type="entry name" value="D-ALLOSE-BINDING PERIPLASMIC PROTEIN-RELATED"/>
    <property type="match status" value="1"/>
</dbReference>
<dbReference type="PROSITE" id="PS51257">
    <property type="entry name" value="PROKAR_LIPOPROTEIN"/>
    <property type="match status" value="1"/>
</dbReference>
<feature type="domain" description="Periplasmic binding protein" evidence="5">
    <location>
        <begin position="58"/>
        <end position="314"/>
    </location>
</feature>
<comment type="similarity">
    <text evidence="2">Belongs to the bacterial solute-binding protein 2 family.</text>
</comment>
<dbReference type="InterPro" id="IPR025997">
    <property type="entry name" value="SBP_2_dom"/>
</dbReference>
<evidence type="ECO:0000313" key="7">
    <source>
        <dbReference type="Proteomes" id="UP000028488"/>
    </source>
</evidence>
<dbReference type="GO" id="GO:0030246">
    <property type="term" value="F:carbohydrate binding"/>
    <property type="evidence" value="ECO:0007669"/>
    <property type="project" value="UniProtKB-ARBA"/>
</dbReference>
<dbReference type="GO" id="GO:0030313">
    <property type="term" value="C:cell envelope"/>
    <property type="evidence" value="ECO:0007669"/>
    <property type="project" value="UniProtKB-SubCell"/>
</dbReference>
<proteinExistence type="inferred from homology"/>
<evidence type="ECO:0000313" key="6">
    <source>
        <dbReference type="EMBL" id="AII08773.1"/>
    </source>
</evidence>
<dbReference type="EMBL" id="CP008947">
    <property type="protein sequence ID" value="AII08773.1"/>
    <property type="molecule type" value="Genomic_DNA"/>
</dbReference>
<feature type="signal peptide" evidence="4">
    <location>
        <begin position="1"/>
        <end position="30"/>
    </location>
</feature>
<evidence type="ECO:0000256" key="3">
    <source>
        <dbReference type="ARBA" id="ARBA00022729"/>
    </source>
</evidence>
<evidence type="ECO:0000256" key="4">
    <source>
        <dbReference type="SAM" id="SignalP"/>
    </source>
</evidence>
<sequence>MTRTQRSIRAAARAVGVAAAVSVMASSAIACSTGSEQIERDGAAVDRGDMVMVSEVRSLTNPYEAAWVQGSRAYAESLGIELKVIVYGGDSQNALSQLQSVLAAGKTVLLNINPNTSADTPAIVRAVQNSGGCAVTQWSKPADLHPWDVGNGWASYVAYDGVQQGADTGKALVDSLGGTGGVIALQGLLANEISQTRFQGFQQAMDGQSGVTLLDDQPADFDRNKAYTTTQTLLNKYGDQVNGIWAATDSMALGALQAVREAGRAGEIKIASAADATPEGLDAIANGELVSTYTTDPYFNGAMGLAICYQAMTGGIDVESLPRENREFFVDQSLITANNVDQFLAVPSDEEIVRSVQDPFSRITGPVAR</sequence>